<evidence type="ECO:0000256" key="1">
    <source>
        <dbReference type="SAM" id="MobiDB-lite"/>
    </source>
</evidence>
<organism evidence="2 4">
    <name type="scientific">Purpureocillium lilacinum</name>
    <name type="common">Paecilomyces lilacinus</name>
    <dbReference type="NCBI Taxonomy" id="33203"/>
    <lineage>
        <taxon>Eukaryota</taxon>
        <taxon>Fungi</taxon>
        <taxon>Dikarya</taxon>
        <taxon>Ascomycota</taxon>
        <taxon>Pezizomycotina</taxon>
        <taxon>Sordariomycetes</taxon>
        <taxon>Hypocreomycetidae</taxon>
        <taxon>Hypocreales</taxon>
        <taxon>Ophiocordycipitaceae</taxon>
        <taxon>Purpureocillium</taxon>
    </lineage>
</organism>
<gene>
    <name evidence="2" type="ORF">VFPBJ_03279</name>
    <name evidence="3" type="ORF">VFPFJ_05455</name>
</gene>
<proteinExistence type="predicted"/>
<evidence type="ECO:0000313" key="2">
    <source>
        <dbReference type="EMBL" id="OAQ84511.1"/>
    </source>
</evidence>
<reference evidence="2 4" key="1">
    <citation type="submission" date="2016-01" db="EMBL/GenBank/DDBJ databases">
        <title>Biosynthesis of antibiotic leucinostatins and their inhibition on Phytophthora in bio-control Purpureocillium lilacinum.</title>
        <authorList>
            <person name="Wang G."/>
            <person name="Liu Z."/>
            <person name="Lin R."/>
            <person name="Li E."/>
            <person name="Mao Z."/>
            <person name="Ling J."/>
            <person name="Yin W."/>
            <person name="Xie B."/>
        </authorList>
    </citation>
    <scope>NUCLEOTIDE SEQUENCE [LARGE SCALE GENOMIC DNA]</scope>
    <source>
        <strain evidence="2">PLBJ-1</strain>
        <strain evidence="3">PLFJ-1</strain>
    </source>
</reference>
<accession>A0A179H4S6</accession>
<evidence type="ECO:0000313" key="4">
    <source>
        <dbReference type="Proteomes" id="UP000078240"/>
    </source>
</evidence>
<dbReference type="AlphaFoldDB" id="A0A179H4S6"/>
<dbReference type="EMBL" id="LSBH01000002">
    <property type="protein sequence ID" value="OAQ84511.1"/>
    <property type="molecule type" value="Genomic_DNA"/>
</dbReference>
<dbReference type="EMBL" id="LSBI01000004">
    <property type="protein sequence ID" value="OAQ91296.1"/>
    <property type="molecule type" value="Genomic_DNA"/>
</dbReference>
<dbReference type="Proteomes" id="UP000078340">
    <property type="component" value="Unassembled WGS sequence"/>
</dbReference>
<name>A0A179H4S6_PURLI</name>
<protein>
    <submittedName>
        <fullName evidence="2">Uncharacterized protein</fullName>
    </submittedName>
</protein>
<feature type="region of interest" description="Disordered" evidence="1">
    <location>
        <begin position="1"/>
        <end position="69"/>
    </location>
</feature>
<evidence type="ECO:0000313" key="3">
    <source>
        <dbReference type="EMBL" id="OAQ91296.1"/>
    </source>
</evidence>
<dbReference type="Proteomes" id="UP000078240">
    <property type="component" value="Unassembled WGS sequence"/>
</dbReference>
<comment type="caution">
    <text evidence="2">The sequence shown here is derived from an EMBL/GenBank/DDBJ whole genome shotgun (WGS) entry which is preliminary data.</text>
</comment>
<feature type="compositionally biased region" description="Polar residues" evidence="1">
    <location>
        <begin position="41"/>
        <end position="69"/>
    </location>
</feature>
<sequence length="69" mass="7396">MVLEQSNKRHPRSHFSLLHAVIRRGHTSASSPSPRRKIIQSRPNQPPSGSSSLATHAQGVTASHGTAGH</sequence>